<comment type="caution">
    <text evidence="4">The sequence shown here is derived from an EMBL/GenBank/DDBJ whole genome shotgun (WGS) entry which is preliminary data.</text>
</comment>
<proteinExistence type="predicted"/>
<dbReference type="InterPro" id="IPR016181">
    <property type="entry name" value="Acyl_CoA_acyltransferase"/>
</dbReference>
<organism evidence="4 5">
    <name type="scientific">Conexibacter arvalis</name>
    <dbReference type="NCBI Taxonomy" id="912552"/>
    <lineage>
        <taxon>Bacteria</taxon>
        <taxon>Bacillati</taxon>
        <taxon>Actinomycetota</taxon>
        <taxon>Thermoleophilia</taxon>
        <taxon>Solirubrobacterales</taxon>
        <taxon>Conexibacteraceae</taxon>
        <taxon>Conexibacter</taxon>
    </lineage>
</organism>
<feature type="domain" description="N-acetyltransferase" evidence="3">
    <location>
        <begin position="6"/>
        <end position="163"/>
    </location>
</feature>
<dbReference type="PANTHER" id="PTHR43877:SF2">
    <property type="entry name" value="AMINOALKYLPHOSPHONATE N-ACETYLTRANSFERASE-RELATED"/>
    <property type="match status" value="1"/>
</dbReference>
<keyword evidence="5" id="KW-1185">Reference proteome</keyword>
<dbReference type="CDD" id="cd04301">
    <property type="entry name" value="NAT_SF"/>
    <property type="match status" value="1"/>
</dbReference>
<dbReference type="PROSITE" id="PS51186">
    <property type="entry name" value="GNAT"/>
    <property type="match status" value="1"/>
</dbReference>
<evidence type="ECO:0000313" key="5">
    <source>
        <dbReference type="Proteomes" id="UP000585272"/>
    </source>
</evidence>
<dbReference type="RefSeq" id="WP_183344833.1">
    <property type="nucleotide sequence ID" value="NZ_JACHNU010000008.1"/>
</dbReference>
<dbReference type="AlphaFoldDB" id="A0A840IL07"/>
<dbReference type="PANTHER" id="PTHR43877">
    <property type="entry name" value="AMINOALKYLPHOSPHONATE N-ACETYLTRANSFERASE-RELATED-RELATED"/>
    <property type="match status" value="1"/>
</dbReference>
<name>A0A840IL07_9ACTN</name>
<evidence type="ECO:0000256" key="2">
    <source>
        <dbReference type="ARBA" id="ARBA00023315"/>
    </source>
</evidence>
<keyword evidence="2" id="KW-0012">Acyltransferase</keyword>
<dbReference type="InterPro" id="IPR050832">
    <property type="entry name" value="Bact_Acetyltransf"/>
</dbReference>
<keyword evidence="1 4" id="KW-0808">Transferase</keyword>
<dbReference type="Gene3D" id="3.40.630.30">
    <property type="match status" value="1"/>
</dbReference>
<accession>A0A840IL07</accession>
<evidence type="ECO:0000256" key="1">
    <source>
        <dbReference type="ARBA" id="ARBA00022679"/>
    </source>
</evidence>
<evidence type="ECO:0000259" key="3">
    <source>
        <dbReference type="PROSITE" id="PS51186"/>
    </source>
</evidence>
<dbReference type="GO" id="GO:0016747">
    <property type="term" value="F:acyltransferase activity, transferring groups other than amino-acyl groups"/>
    <property type="evidence" value="ECO:0007669"/>
    <property type="project" value="InterPro"/>
</dbReference>
<dbReference type="EMBL" id="JACHNU010000008">
    <property type="protein sequence ID" value="MBB4664628.1"/>
    <property type="molecule type" value="Genomic_DNA"/>
</dbReference>
<dbReference type="SUPFAM" id="SSF55729">
    <property type="entry name" value="Acyl-CoA N-acyltransferases (Nat)"/>
    <property type="match status" value="1"/>
</dbReference>
<protein>
    <submittedName>
        <fullName evidence="4">GNAT superfamily N-acetyltransferase</fullName>
    </submittedName>
</protein>
<dbReference type="InterPro" id="IPR000182">
    <property type="entry name" value="GNAT_dom"/>
</dbReference>
<dbReference type="Pfam" id="PF00583">
    <property type="entry name" value="Acetyltransf_1"/>
    <property type="match status" value="1"/>
</dbReference>
<evidence type="ECO:0000313" key="4">
    <source>
        <dbReference type="EMBL" id="MBB4664628.1"/>
    </source>
</evidence>
<dbReference type="Proteomes" id="UP000585272">
    <property type="component" value="Unassembled WGS sequence"/>
</dbReference>
<sequence length="172" mass="18923">MHTSPIRFRRTSPDTPEAVRLLRAYGAELVGRGRPFSPVEPPAGRRPGIWVEPHELEPPGGAFLLAEDRGVAVACGGLRTLAPGLGEVKRMYVVPGARRRGIARTILFELERIARELGHGRVRLDTNAVQPEAVALYHATGYREIADYNGNPFATHWFEKDLNAAGQAPRRA</sequence>
<reference evidence="4 5" key="1">
    <citation type="submission" date="2020-08" db="EMBL/GenBank/DDBJ databases">
        <title>Genomic Encyclopedia of Archaeal and Bacterial Type Strains, Phase II (KMG-II): from individual species to whole genera.</title>
        <authorList>
            <person name="Goeker M."/>
        </authorList>
    </citation>
    <scope>NUCLEOTIDE SEQUENCE [LARGE SCALE GENOMIC DNA]</scope>
    <source>
        <strain evidence="4 5">DSM 23288</strain>
    </source>
</reference>
<gene>
    <name evidence="4" type="ORF">BDZ31_004243</name>
</gene>